<accession>A0A2Z4FP77</accession>
<dbReference type="OrthoDB" id="7356072at2"/>
<keyword evidence="2" id="KW-1185">Reference proteome</keyword>
<dbReference type="Pfam" id="PF06127">
    <property type="entry name" value="Mpo1-like"/>
    <property type="match status" value="1"/>
</dbReference>
<dbReference type="PANTHER" id="PTHR34205:SF2">
    <property type="entry name" value="DUF962 DOMAIN-CONTAINING PROTEIN"/>
    <property type="match status" value="1"/>
</dbReference>
<evidence type="ECO:0000313" key="2">
    <source>
        <dbReference type="Proteomes" id="UP000249799"/>
    </source>
</evidence>
<dbReference type="AlphaFoldDB" id="A0A2Z4FP77"/>
<sequence>MIMSDEKFENFDDFWAYYLAQHSDPTNRLMHAIGTSAALATAAYAVFKRKPKLLALAPLIGYGPAWIGHFLVEGNRPATLGNPLWSLRGDMKMLRLMLSDELDEEILRLIAEGKSTPKMLESMIAAE</sequence>
<dbReference type="Proteomes" id="UP000249799">
    <property type="component" value="Chromosome"/>
</dbReference>
<gene>
    <name evidence="1" type="ORF">DN745_16420</name>
</gene>
<dbReference type="InterPro" id="IPR009305">
    <property type="entry name" value="Mpo1-like"/>
</dbReference>
<dbReference type="PANTHER" id="PTHR34205">
    <property type="entry name" value="TRANSMEMBRANE PROTEIN"/>
    <property type="match status" value="1"/>
</dbReference>
<name>A0A2Z4FP77_9DELT</name>
<evidence type="ECO:0000313" key="1">
    <source>
        <dbReference type="EMBL" id="AWV90817.1"/>
    </source>
</evidence>
<reference evidence="1 2" key="1">
    <citation type="submission" date="2018-06" db="EMBL/GenBank/DDBJ databases">
        <title>Lujinxingia sediminis gen. nov. sp. nov., a new facultative anaerobic member of the class Deltaproteobacteria, and proposal of Lujinxingaceae fam. nov.</title>
        <authorList>
            <person name="Guo L.-Y."/>
            <person name="Li C.-M."/>
            <person name="Wang S."/>
            <person name="Du Z.-J."/>
        </authorList>
    </citation>
    <scope>NUCLEOTIDE SEQUENCE [LARGE SCALE GENOMIC DNA]</scope>
    <source>
        <strain evidence="1 2">FA350</strain>
    </source>
</reference>
<proteinExistence type="predicted"/>
<dbReference type="KEGG" id="bsed:DN745_16420"/>
<organism evidence="1 2">
    <name type="scientific">Bradymonas sediminis</name>
    <dbReference type="NCBI Taxonomy" id="1548548"/>
    <lineage>
        <taxon>Bacteria</taxon>
        <taxon>Deltaproteobacteria</taxon>
        <taxon>Bradymonadales</taxon>
        <taxon>Bradymonadaceae</taxon>
        <taxon>Bradymonas</taxon>
    </lineage>
</organism>
<protein>
    <submittedName>
        <fullName evidence="1">DUF962 domain-containing protein</fullName>
    </submittedName>
</protein>
<dbReference type="EMBL" id="CP030032">
    <property type="protein sequence ID" value="AWV90817.1"/>
    <property type="molecule type" value="Genomic_DNA"/>
</dbReference>